<organism evidence="1 2">
    <name type="scientific">Sphaeroforma arctica JP610</name>
    <dbReference type="NCBI Taxonomy" id="667725"/>
    <lineage>
        <taxon>Eukaryota</taxon>
        <taxon>Ichthyosporea</taxon>
        <taxon>Ichthyophonida</taxon>
        <taxon>Sphaeroforma</taxon>
    </lineage>
</organism>
<dbReference type="AlphaFoldDB" id="A0A0L0FXC1"/>
<dbReference type="Proteomes" id="UP000054560">
    <property type="component" value="Unassembled WGS sequence"/>
</dbReference>
<accession>A0A0L0FXC1</accession>
<dbReference type="GeneID" id="25906868"/>
<reference evidence="1 2" key="1">
    <citation type="submission" date="2011-02" db="EMBL/GenBank/DDBJ databases">
        <title>The Genome Sequence of Sphaeroforma arctica JP610.</title>
        <authorList>
            <consortium name="The Broad Institute Genome Sequencing Platform"/>
            <person name="Russ C."/>
            <person name="Cuomo C."/>
            <person name="Young S.K."/>
            <person name="Zeng Q."/>
            <person name="Gargeya S."/>
            <person name="Alvarado L."/>
            <person name="Berlin A."/>
            <person name="Chapman S.B."/>
            <person name="Chen Z."/>
            <person name="Freedman E."/>
            <person name="Gellesch M."/>
            <person name="Goldberg J."/>
            <person name="Griggs A."/>
            <person name="Gujja S."/>
            <person name="Heilman E."/>
            <person name="Heiman D."/>
            <person name="Howarth C."/>
            <person name="Mehta T."/>
            <person name="Neiman D."/>
            <person name="Pearson M."/>
            <person name="Roberts A."/>
            <person name="Saif S."/>
            <person name="Shea T."/>
            <person name="Shenoy N."/>
            <person name="Sisk P."/>
            <person name="Stolte C."/>
            <person name="Sykes S."/>
            <person name="White J."/>
            <person name="Yandava C."/>
            <person name="Burger G."/>
            <person name="Gray M.W."/>
            <person name="Holland P.W.H."/>
            <person name="King N."/>
            <person name="Lang F.B.F."/>
            <person name="Roger A.J."/>
            <person name="Ruiz-Trillo I."/>
            <person name="Haas B."/>
            <person name="Nusbaum C."/>
            <person name="Birren B."/>
        </authorList>
    </citation>
    <scope>NUCLEOTIDE SEQUENCE [LARGE SCALE GENOMIC DNA]</scope>
    <source>
        <strain evidence="1 2">JP610</strain>
    </source>
</reference>
<evidence type="ECO:0000313" key="2">
    <source>
        <dbReference type="Proteomes" id="UP000054560"/>
    </source>
</evidence>
<proteinExistence type="predicted"/>
<sequence length="205" mass="23531">MLHLIKSTYLCISYRQQAWDWLIDCYRLRVDDSYVYGGELRGVYDPAHTGRTVSDDFLLFCKLAVKHGVIPDLGQNWGWDGFLKLALGMIPYAFEKSDAHEKYSAKNRDFKFNPMLPVLLTMRFVGARVYGFDLTGQGAENAKDFQELSALIERSGSVYNEKGAPDDLYMEVGGESGWDELRAGITPYYDAEERENGDFDEWRFN</sequence>
<dbReference type="OrthoDB" id="432970at2759"/>
<keyword evidence="2" id="KW-1185">Reference proteome</keyword>
<gene>
    <name evidence="1" type="ORF">SARC_06364</name>
</gene>
<dbReference type="eggNOG" id="ENOG502SDP6">
    <property type="taxonomic scope" value="Eukaryota"/>
</dbReference>
<protein>
    <submittedName>
        <fullName evidence="1">Uncharacterized protein</fullName>
    </submittedName>
</protein>
<dbReference type="EMBL" id="KQ242048">
    <property type="protein sequence ID" value="KNC81294.1"/>
    <property type="molecule type" value="Genomic_DNA"/>
</dbReference>
<evidence type="ECO:0000313" key="1">
    <source>
        <dbReference type="EMBL" id="KNC81294.1"/>
    </source>
</evidence>
<name>A0A0L0FXC1_9EUKA</name>
<dbReference type="RefSeq" id="XP_014155196.1">
    <property type="nucleotide sequence ID" value="XM_014299721.1"/>
</dbReference>